<dbReference type="Proteomes" id="UP000831701">
    <property type="component" value="Chromosome 7"/>
</dbReference>
<sequence>MAAELGSYKQAHTSSPPLTLGNSRVVEGPAPLKELGSRAQAMRGEFWSRDWVVEAPATTATQTTLHRPLMDLPAWVVSLLEGGPTSPFRAEPGRVPWAKTRPPGARLRAPTPGLAPGWGPGPVCHGRPYQGRNAPDNIAPRIIRAHKPLHHSTKHKTILEARSGLGPIKAYPRLGPKPSPEQGGELSSDPNTQERTFHCEICNVRVNSELQLKQHISSRRHRDGVAGKPNPLLSRHKKRTDFMELPKTLGAGLLPSPLAVAAAMAAAASSNQLALRPPGPTSHPHPHHHLLQGTPLSLLRPAPADRMLMNHTEVDLFSCNNPSVVAYRYFAVLWGCAVTVTGTVGNLMTILAFALDPRLRTHFNVLIVNLAAADLLHCTILPISVDSYLHLRWRSGQLWCSIFGLLLFLSNSVSIITLCLVAVSRYLLVAKRAVFERVFSDRGLILLLILTWALGVASFAPLWSVYTFVPQVCTCSFHRTRGRPYTTVLLFFYFFVGLGCVGVFYLLIYRRVRIASQALLRYRLSRRSSRKKPASSAQGTYDSGVESTVEKTCCCEMSSKAEVAQNTDEITCENSSTTKSPPDIISTPPTSTPASTNAASLSQSTASGDDKDLKHVTRMCFTVFLCFVFCFVPFMLLNIADRNNRAPQGVSFYQVTY</sequence>
<name>A0ACB8WNM2_9TELE</name>
<keyword evidence="2" id="KW-1185">Reference proteome</keyword>
<evidence type="ECO:0000313" key="2">
    <source>
        <dbReference type="Proteomes" id="UP000831701"/>
    </source>
</evidence>
<dbReference type="EMBL" id="CM041537">
    <property type="protein sequence ID" value="KAI3369438.1"/>
    <property type="molecule type" value="Genomic_DNA"/>
</dbReference>
<evidence type="ECO:0000313" key="1">
    <source>
        <dbReference type="EMBL" id="KAI3369438.1"/>
    </source>
</evidence>
<gene>
    <name evidence="1" type="ORF">L3Q82_007659</name>
</gene>
<proteinExistence type="predicted"/>
<comment type="caution">
    <text evidence="1">The sequence shown here is derived from an EMBL/GenBank/DDBJ whole genome shotgun (WGS) entry which is preliminary data.</text>
</comment>
<protein>
    <submittedName>
        <fullName evidence="1">Uncharacterized protein</fullName>
    </submittedName>
</protein>
<organism evidence="1 2">
    <name type="scientific">Scortum barcoo</name>
    <name type="common">barcoo grunter</name>
    <dbReference type="NCBI Taxonomy" id="214431"/>
    <lineage>
        <taxon>Eukaryota</taxon>
        <taxon>Metazoa</taxon>
        <taxon>Chordata</taxon>
        <taxon>Craniata</taxon>
        <taxon>Vertebrata</taxon>
        <taxon>Euteleostomi</taxon>
        <taxon>Actinopterygii</taxon>
        <taxon>Neopterygii</taxon>
        <taxon>Teleostei</taxon>
        <taxon>Neoteleostei</taxon>
        <taxon>Acanthomorphata</taxon>
        <taxon>Eupercaria</taxon>
        <taxon>Centrarchiformes</taxon>
        <taxon>Terapontoidei</taxon>
        <taxon>Terapontidae</taxon>
        <taxon>Scortum</taxon>
    </lineage>
</organism>
<accession>A0ACB8WNM2</accession>
<reference evidence="1" key="1">
    <citation type="submission" date="2022-04" db="EMBL/GenBank/DDBJ databases">
        <title>Jade perch genome.</title>
        <authorList>
            <person name="Chao B."/>
        </authorList>
    </citation>
    <scope>NUCLEOTIDE SEQUENCE</scope>
    <source>
        <strain evidence="1">CB-2022</strain>
    </source>
</reference>